<dbReference type="Gene3D" id="1.25.40.10">
    <property type="entry name" value="Tetratricopeptide repeat domain"/>
    <property type="match status" value="2"/>
</dbReference>
<name>A0A8E1R117_9BACT</name>
<keyword evidence="5" id="KW-1185">Reference proteome</keyword>
<dbReference type="PROSITE" id="PS50005">
    <property type="entry name" value="TPR"/>
    <property type="match status" value="1"/>
</dbReference>
<dbReference type="InterPro" id="IPR019734">
    <property type="entry name" value="TPR_rpt"/>
</dbReference>
<dbReference type="InterPro" id="IPR011990">
    <property type="entry name" value="TPR-like_helical_dom_sf"/>
</dbReference>
<evidence type="ECO:0008006" key="6">
    <source>
        <dbReference type="Google" id="ProtNLM"/>
    </source>
</evidence>
<accession>A0A8E1R117</accession>
<dbReference type="AlphaFoldDB" id="A0A8E1R117"/>
<protein>
    <recommendedName>
        <fullName evidence="6">Tetratricopeptide repeat protein</fullName>
    </recommendedName>
</protein>
<dbReference type="Pfam" id="PF13432">
    <property type="entry name" value="TPR_16"/>
    <property type="match status" value="1"/>
</dbReference>
<dbReference type="SUPFAM" id="SSF48452">
    <property type="entry name" value="TPR-like"/>
    <property type="match status" value="2"/>
</dbReference>
<dbReference type="PANTHER" id="PTHR45586">
    <property type="entry name" value="TPR REPEAT-CONTAINING PROTEIN PA4667"/>
    <property type="match status" value="1"/>
</dbReference>
<dbReference type="OrthoDB" id="1523851at2"/>
<dbReference type="EMBL" id="LFQU01000003">
    <property type="protein sequence ID" value="KOO69311.1"/>
    <property type="molecule type" value="Genomic_DNA"/>
</dbReference>
<evidence type="ECO:0000256" key="2">
    <source>
        <dbReference type="ARBA" id="ARBA00022803"/>
    </source>
</evidence>
<evidence type="ECO:0000256" key="3">
    <source>
        <dbReference type="PROSITE-ProRule" id="PRU00339"/>
    </source>
</evidence>
<gene>
    <name evidence="4" type="ORF">ACU52_02880</name>
</gene>
<sequence>MKFFKALFGSKEEKPEEKKKAEEAKNFDVLKYDGVRALRAGQAEFAIRCFTHALQMQDDLEIHDYLSQAYIRTGELTLAYEQLQKLAEAQPDNQQIFIRMANVAYMMEDYGAMAGACEKAMLIDDKTAEVMYLYARACIGQEDVTNAVAMLTKAISLKEDYGDAYLLRGETLLKNGDTDEADEDATWLIEHTEDNEDVMMLKARIERAKGNTDAAIDYYTKVTDANPFNIDAYRERGELRLATGDEKGGNEDIEHAKELTAQLPENNDEEGIENKVKEKYKSMDPYGVF</sequence>
<dbReference type="Proteomes" id="UP000036951">
    <property type="component" value="Unassembled WGS sequence"/>
</dbReference>
<keyword evidence="2 3" id="KW-0802">TPR repeat</keyword>
<dbReference type="InterPro" id="IPR051012">
    <property type="entry name" value="CellSynth/LPSAsmb/PSIAsmb"/>
</dbReference>
<reference evidence="4 5" key="1">
    <citation type="submission" date="2015-06" db="EMBL/GenBank/DDBJ databases">
        <title>Prevotella sp. 109, sp. nov., a novel member of the family Prevotellaceae isolated from human faeces.</title>
        <authorList>
            <person name="Shkoporov A.N."/>
            <person name="Chaplin A.V."/>
            <person name="Kafarskaia L.I."/>
            <person name="Efimov B.A."/>
        </authorList>
    </citation>
    <scope>NUCLEOTIDE SEQUENCE [LARGE SCALE GENOMIC DNA]</scope>
    <source>
        <strain evidence="4 5">109</strain>
    </source>
</reference>
<proteinExistence type="predicted"/>
<dbReference type="RefSeq" id="WP_053397700.1">
    <property type="nucleotide sequence ID" value="NZ_DBGCYH010000004.1"/>
</dbReference>
<evidence type="ECO:0000256" key="1">
    <source>
        <dbReference type="ARBA" id="ARBA00022737"/>
    </source>
</evidence>
<keyword evidence="1" id="KW-0677">Repeat</keyword>
<evidence type="ECO:0000313" key="4">
    <source>
        <dbReference type="EMBL" id="KOO69311.1"/>
    </source>
</evidence>
<dbReference type="PANTHER" id="PTHR45586:SF1">
    <property type="entry name" value="LIPOPOLYSACCHARIDE ASSEMBLY PROTEIN B"/>
    <property type="match status" value="1"/>
</dbReference>
<evidence type="ECO:0000313" key="5">
    <source>
        <dbReference type="Proteomes" id="UP000036951"/>
    </source>
</evidence>
<feature type="repeat" description="TPR" evidence="3">
    <location>
        <begin position="60"/>
        <end position="93"/>
    </location>
</feature>
<dbReference type="Pfam" id="PF13181">
    <property type="entry name" value="TPR_8"/>
    <property type="match status" value="1"/>
</dbReference>
<dbReference type="SMART" id="SM00028">
    <property type="entry name" value="TPR"/>
    <property type="match status" value="5"/>
</dbReference>
<comment type="caution">
    <text evidence="4">The sequence shown here is derived from an EMBL/GenBank/DDBJ whole genome shotgun (WGS) entry which is preliminary data.</text>
</comment>
<organism evidence="4 5">
    <name type="scientific">Xylanibacter rarus</name>
    <dbReference type="NCBI Taxonomy" id="1676614"/>
    <lineage>
        <taxon>Bacteria</taxon>
        <taxon>Pseudomonadati</taxon>
        <taxon>Bacteroidota</taxon>
        <taxon>Bacteroidia</taxon>
        <taxon>Bacteroidales</taxon>
        <taxon>Prevotellaceae</taxon>
        <taxon>Xylanibacter</taxon>
    </lineage>
</organism>